<keyword evidence="1" id="KW-0812">Transmembrane</keyword>
<dbReference type="NCBIfam" id="NF033510">
    <property type="entry name" value="Ca_tandemer"/>
    <property type="match status" value="3"/>
</dbReference>
<dbReference type="RefSeq" id="WP_183428685.1">
    <property type="nucleotide sequence ID" value="NZ_JACHVP010000003.1"/>
</dbReference>
<organism evidence="4 5">
    <name type="scientific">Leifsonia aquatica</name>
    <name type="common">Corynebacterium aquaticum</name>
    <dbReference type="NCBI Taxonomy" id="144185"/>
    <lineage>
        <taxon>Bacteria</taxon>
        <taxon>Bacillati</taxon>
        <taxon>Actinomycetota</taxon>
        <taxon>Actinomycetes</taxon>
        <taxon>Micrococcales</taxon>
        <taxon>Microbacteriaceae</taxon>
        <taxon>Leifsonia</taxon>
    </lineage>
</organism>
<gene>
    <name evidence="4" type="ORF">FHX33_003065</name>
</gene>
<evidence type="ECO:0000256" key="1">
    <source>
        <dbReference type="SAM" id="Phobius"/>
    </source>
</evidence>
<evidence type="ECO:0000256" key="2">
    <source>
        <dbReference type="SAM" id="SignalP"/>
    </source>
</evidence>
<feature type="domain" description="Bacterial Ig" evidence="3">
    <location>
        <begin position="628"/>
        <end position="682"/>
    </location>
</feature>
<evidence type="ECO:0000259" key="3">
    <source>
        <dbReference type="Pfam" id="PF17936"/>
    </source>
</evidence>
<keyword evidence="1" id="KW-1133">Transmembrane helix</keyword>
<name>A0A7W4UXV6_LEIAQ</name>
<feature type="domain" description="Bacterial Ig" evidence="3">
    <location>
        <begin position="528"/>
        <end position="589"/>
    </location>
</feature>
<dbReference type="AlphaFoldDB" id="A0A7W4UXV6"/>
<dbReference type="InterPro" id="IPR013783">
    <property type="entry name" value="Ig-like_fold"/>
</dbReference>
<dbReference type="Pfam" id="PF17936">
    <property type="entry name" value="Big_6"/>
    <property type="match status" value="6"/>
</dbReference>
<comment type="caution">
    <text evidence="4">The sequence shown here is derived from an EMBL/GenBank/DDBJ whole genome shotgun (WGS) entry which is preliminary data.</text>
</comment>
<protein>
    <submittedName>
        <fullName evidence="4">Signal peptidase I</fullName>
    </submittedName>
</protein>
<dbReference type="Proteomes" id="UP000538196">
    <property type="component" value="Unassembled WGS sequence"/>
</dbReference>
<dbReference type="GO" id="GO:0005975">
    <property type="term" value="P:carbohydrate metabolic process"/>
    <property type="evidence" value="ECO:0007669"/>
    <property type="project" value="UniProtKB-ARBA"/>
</dbReference>
<reference evidence="4 5" key="1">
    <citation type="submission" date="2020-08" db="EMBL/GenBank/DDBJ databases">
        <title>Sequencing the genomes of 1000 actinobacteria strains.</title>
        <authorList>
            <person name="Klenk H.-P."/>
        </authorList>
    </citation>
    <scope>NUCLEOTIDE SEQUENCE [LARGE SCALE GENOMIC DNA]</scope>
    <source>
        <strain evidence="4 5">DSM 20146</strain>
    </source>
</reference>
<dbReference type="InterPro" id="IPR041498">
    <property type="entry name" value="Big_6"/>
</dbReference>
<feature type="chain" id="PRO_5031422599" evidence="2">
    <location>
        <begin position="31"/>
        <end position="740"/>
    </location>
</feature>
<feature type="domain" description="Bacterial Ig" evidence="3">
    <location>
        <begin position="274"/>
        <end position="325"/>
    </location>
</feature>
<keyword evidence="2" id="KW-0732">Signal</keyword>
<dbReference type="EMBL" id="JACHVP010000003">
    <property type="protein sequence ID" value="MBB2968295.1"/>
    <property type="molecule type" value="Genomic_DNA"/>
</dbReference>
<evidence type="ECO:0000313" key="5">
    <source>
        <dbReference type="Proteomes" id="UP000538196"/>
    </source>
</evidence>
<evidence type="ECO:0000313" key="4">
    <source>
        <dbReference type="EMBL" id="MBB2968295.1"/>
    </source>
</evidence>
<feature type="transmembrane region" description="Helical" evidence="1">
    <location>
        <begin position="712"/>
        <end position="732"/>
    </location>
</feature>
<sequence>MNNTFKKRAGRAAVAGATLLGLTAAGLAFAAPASAADNAGMVVGPLVSSTYYIKADGTTGTSSNVAAGVANGTIPLWTYPGVGATGTISFNGKCIQSPATTGSYTTFVTCNDTLPSQMWTGTSWGADTFGLLNASTNLNLSPSTDKPRAYFGDTNFQAGYALTAPVTVAPSLASPLPNSEITPGTVFSGEAEQNTVITVLDKDGKTIGTATAGADKTWSLTLDPAPINGTVALKVVALDTDGKSTTLADGNYTMTQSDEARAYTGPTSGPITPDTAFTGTGAKGETVVIKDGAGTVLGTTTVGPDGHWSTTLNPVPTNGDVNLVIEITGADEITEQLADTNLVMTGSEEPNAYTGPKTGDTVTPDTVFTGTGTKGETVTITDDQGNVLGQTEIGADGTWSLKLDPAPINGDHNLTVTIGDETVANPSITMTGSDEAPAYSGPEDGATITPDTVFTGTGGKGETVVIKDGNGNILAEGVVGDDGQWSLTLDPAPKNGDVNLIIEVGGTKVADTNVVMEGSEDARTVATPGQDGVITPDTVFSGTGIDGDIVNIKDKDGNVLGSVEVGADGSWSTTLSPAPANGDTDLTIEIVTKDGDTIQLADNTYEMTESVNKFEVLTPNLTESTDVKNGDVFTGKGEPGTTVVITDKDGNTIGSAEVDGDGNWSAPISGLPQGPNNVTITHTTPGADPVSTDLGAIVVVSEDEATPLMDPAIAGGAALALLAAAGAFIGILRRRSISTN</sequence>
<feature type="domain" description="Bacterial Ig" evidence="3">
    <location>
        <begin position="184"/>
        <end position="245"/>
    </location>
</feature>
<keyword evidence="1" id="KW-0472">Membrane</keyword>
<feature type="domain" description="Bacterial Ig" evidence="3">
    <location>
        <begin position="450"/>
        <end position="498"/>
    </location>
</feature>
<feature type="domain" description="Bacterial Ig" evidence="3">
    <location>
        <begin position="364"/>
        <end position="422"/>
    </location>
</feature>
<keyword evidence="5" id="KW-1185">Reference proteome</keyword>
<proteinExistence type="predicted"/>
<accession>A0A7W4UXV6</accession>
<dbReference type="Gene3D" id="2.60.40.10">
    <property type="entry name" value="Immunoglobulins"/>
    <property type="match status" value="6"/>
</dbReference>
<feature type="signal peptide" evidence="2">
    <location>
        <begin position="1"/>
        <end position="30"/>
    </location>
</feature>